<proteinExistence type="predicted"/>
<comment type="caution">
    <text evidence="3">The sequence shown here is derived from an EMBL/GenBank/DDBJ whole genome shotgun (WGS) entry which is preliminary data.</text>
</comment>
<feature type="compositionally biased region" description="Basic and acidic residues" evidence="1">
    <location>
        <begin position="1"/>
        <end position="11"/>
    </location>
</feature>
<reference evidence="3" key="1">
    <citation type="submission" date="2020-11" db="EMBL/GenBank/DDBJ databases">
        <title>Isolation and identification of active actinomycetes.</title>
        <authorList>
            <person name="Yu B."/>
        </authorList>
    </citation>
    <scope>NUCLEOTIDE SEQUENCE</scope>
    <source>
        <strain evidence="3">NEAU-YB345</strain>
    </source>
</reference>
<name>A0A931FF59_9ACTN</name>
<dbReference type="SUPFAM" id="SSF53448">
    <property type="entry name" value="Nucleotide-diphospho-sugar transferases"/>
    <property type="match status" value="1"/>
</dbReference>
<dbReference type="InterPro" id="IPR029044">
    <property type="entry name" value="Nucleotide-diphossugar_trans"/>
</dbReference>
<dbReference type="PANTHER" id="PTHR43685:SF3">
    <property type="entry name" value="SLR2126 PROTEIN"/>
    <property type="match status" value="1"/>
</dbReference>
<dbReference type="RefSeq" id="WP_196196444.1">
    <property type="nucleotide sequence ID" value="NZ_JADPRT010000011.1"/>
</dbReference>
<dbReference type="InterPro" id="IPR050834">
    <property type="entry name" value="Glycosyltransf_2"/>
</dbReference>
<dbReference type="Gene3D" id="3.90.550.10">
    <property type="entry name" value="Spore Coat Polysaccharide Biosynthesis Protein SpsA, Chain A"/>
    <property type="match status" value="1"/>
</dbReference>
<organism evidence="3 4">
    <name type="scientific">Streptacidiphilus fuscans</name>
    <dbReference type="NCBI Taxonomy" id="2789292"/>
    <lineage>
        <taxon>Bacteria</taxon>
        <taxon>Bacillati</taxon>
        <taxon>Actinomycetota</taxon>
        <taxon>Actinomycetes</taxon>
        <taxon>Kitasatosporales</taxon>
        <taxon>Streptomycetaceae</taxon>
        <taxon>Streptacidiphilus</taxon>
    </lineage>
</organism>
<dbReference type="Proteomes" id="UP000657385">
    <property type="component" value="Unassembled WGS sequence"/>
</dbReference>
<protein>
    <submittedName>
        <fullName evidence="3">Glycosyltransferase family 2 protein</fullName>
    </submittedName>
</protein>
<evidence type="ECO:0000313" key="4">
    <source>
        <dbReference type="Proteomes" id="UP000657385"/>
    </source>
</evidence>
<feature type="domain" description="Glycosyltransferase 2-like" evidence="2">
    <location>
        <begin position="29"/>
        <end position="195"/>
    </location>
</feature>
<dbReference type="InterPro" id="IPR001173">
    <property type="entry name" value="Glyco_trans_2-like"/>
</dbReference>
<accession>A0A931FF59</accession>
<dbReference type="Pfam" id="PF00535">
    <property type="entry name" value="Glycos_transf_2"/>
    <property type="match status" value="1"/>
</dbReference>
<dbReference type="AlphaFoldDB" id="A0A931FF59"/>
<dbReference type="EMBL" id="JADPRT010000011">
    <property type="protein sequence ID" value="MBF9071283.1"/>
    <property type="molecule type" value="Genomic_DNA"/>
</dbReference>
<evidence type="ECO:0000313" key="3">
    <source>
        <dbReference type="EMBL" id="MBF9071283.1"/>
    </source>
</evidence>
<gene>
    <name evidence="3" type="ORF">I2501_25010</name>
</gene>
<evidence type="ECO:0000259" key="2">
    <source>
        <dbReference type="Pfam" id="PF00535"/>
    </source>
</evidence>
<sequence>MTAADEARILDPRPPLDAPTRERAAVTASVVICVYTEQRWPQLCAAIDSACAQQPAPPVDVLVVVDHNEALLARLRARHQDDPLVRVLPNAHAKGLSGGRNTGAEAAHGEVVAFLDDDATAEPDWLSVLTSGYDDPSVMGVGGRTLPVWASGRRPGWYPEEFDWVHGASYRGMPVGRARVRNVLGGNASFRRSAFAVTGGFPSGIGRGAGTTGAAPGGGEETELCIRIQQARPDASFRYDDRAVIHHHVPPERERFRYLCRRCWAEGLSKAQVTAQVGATDGLATERAYVRRVLPAGVARGLRDVLRGQPDGLGRAGAITAGLLITACGYAAGLRARRHAS</sequence>
<keyword evidence="4" id="KW-1185">Reference proteome</keyword>
<feature type="region of interest" description="Disordered" evidence="1">
    <location>
        <begin position="1"/>
        <end position="21"/>
    </location>
</feature>
<dbReference type="PANTHER" id="PTHR43685">
    <property type="entry name" value="GLYCOSYLTRANSFERASE"/>
    <property type="match status" value="1"/>
</dbReference>
<evidence type="ECO:0000256" key="1">
    <source>
        <dbReference type="SAM" id="MobiDB-lite"/>
    </source>
</evidence>